<evidence type="ECO:0000313" key="5">
    <source>
        <dbReference type="Proteomes" id="UP001229955"/>
    </source>
</evidence>
<feature type="domain" description="DUF4136" evidence="2">
    <location>
        <begin position="64"/>
        <end position="189"/>
    </location>
</feature>
<evidence type="ECO:0000313" key="3">
    <source>
        <dbReference type="EMBL" id="WKW13168.1"/>
    </source>
</evidence>
<feature type="chain" id="PRO_5041242786" evidence="1">
    <location>
        <begin position="20"/>
        <end position="189"/>
    </location>
</feature>
<evidence type="ECO:0000256" key="1">
    <source>
        <dbReference type="SAM" id="SignalP"/>
    </source>
</evidence>
<accession>A0AA49Q5G6</accession>
<dbReference type="AlphaFoldDB" id="A0AA49K1B2"/>
<dbReference type="Gene3D" id="3.30.160.670">
    <property type="match status" value="1"/>
</dbReference>
<proteinExistence type="predicted"/>
<dbReference type="Proteomes" id="UP001229955">
    <property type="component" value="Chromosome"/>
</dbReference>
<dbReference type="Pfam" id="PF13590">
    <property type="entry name" value="DUF4136"/>
    <property type="match status" value="1"/>
</dbReference>
<keyword evidence="1" id="KW-0732">Signal</keyword>
<dbReference type="PROSITE" id="PS51257">
    <property type="entry name" value="PROKAR_LIPOPROTEIN"/>
    <property type="match status" value="1"/>
</dbReference>
<evidence type="ECO:0000313" key="4">
    <source>
        <dbReference type="EMBL" id="WKW16075.1"/>
    </source>
</evidence>
<dbReference type="InterPro" id="IPR025411">
    <property type="entry name" value="DUF4136"/>
</dbReference>
<organism evidence="4 5">
    <name type="scientific">Pseudogemmatithrix spongiicola</name>
    <dbReference type="NCBI Taxonomy" id="3062599"/>
    <lineage>
        <taxon>Bacteria</taxon>
        <taxon>Pseudomonadati</taxon>
        <taxon>Gemmatimonadota</taxon>
        <taxon>Gemmatimonadia</taxon>
        <taxon>Gemmatimonadales</taxon>
        <taxon>Gemmatimonadaceae</taxon>
        <taxon>Pseudogemmatithrix</taxon>
    </lineage>
</organism>
<keyword evidence="5" id="KW-1185">Reference proteome</keyword>
<dbReference type="KEGG" id="pspc:Strain318_002483"/>
<reference evidence="4" key="1">
    <citation type="submission" date="2023-07" db="EMBL/GenBank/DDBJ databases">
        <authorList>
            <person name="Haufschild T."/>
            <person name="Kallscheuer N."/>
            <person name="Hammer J."/>
            <person name="Kohn T."/>
            <person name="Kabuu M."/>
            <person name="Jogler M."/>
            <person name="Wohfarth N."/>
            <person name="Heuer A."/>
            <person name="Rohde M."/>
            <person name="van Teeseling M.C.F."/>
            <person name="Jogler C."/>
        </authorList>
    </citation>
    <scope>NUCLEOTIDE SEQUENCE</scope>
    <source>
        <strain evidence="3">Strain 138</strain>
        <strain evidence="4">Strain 318</strain>
    </source>
</reference>
<sequence>MRSRLRPAILAAIALASTACEPTVIIERDETVRIPSGASWSWSTADGDGPSAAQGEVVPPPDIHDRLSDAIAQGLEARGFRLTTPDAAEFFVHFHLARREVVDTIPRTDAPRAVGDRDPQDWGRYGDPEQMRERTMTWQEGLLVVDALTADGRKVAWRGIIYGEIKPQAERDPTSAIRSAVERLLAEFP</sequence>
<evidence type="ECO:0000259" key="2">
    <source>
        <dbReference type="Pfam" id="PF13590"/>
    </source>
</evidence>
<protein>
    <submittedName>
        <fullName evidence="4">DUF4136 domain-containing protein</fullName>
    </submittedName>
</protein>
<dbReference type="EMBL" id="CP130612">
    <property type="protein sequence ID" value="WKW13168.1"/>
    <property type="molecule type" value="Genomic_DNA"/>
</dbReference>
<accession>A0AA49K1B2</accession>
<dbReference type="RefSeq" id="WP_367886029.1">
    <property type="nucleotide sequence ID" value="NZ_CP130612.1"/>
</dbReference>
<dbReference type="EMBL" id="CP130613">
    <property type="protein sequence ID" value="WKW16075.1"/>
    <property type="molecule type" value="Genomic_DNA"/>
</dbReference>
<feature type="signal peptide" evidence="1">
    <location>
        <begin position="1"/>
        <end position="19"/>
    </location>
</feature>
<name>A0AA49K1B2_9BACT</name>
<gene>
    <name evidence="3" type="ORF">Strain138_002483</name>
    <name evidence="4" type="ORF">Strain318_002483</name>
</gene>